<dbReference type="Proteomes" id="UP000290495">
    <property type="component" value="Chromosome"/>
</dbReference>
<dbReference type="NCBIfam" id="NF045937">
    <property type="entry name" value="MSC_0624_12TM"/>
    <property type="match status" value="1"/>
</dbReference>
<protein>
    <submittedName>
        <fullName evidence="2">Uncharacterized protein</fullName>
    </submittedName>
</protein>
<dbReference type="EMBL" id="LR215010">
    <property type="protein sequence ID" value="VEU68992.1"/>
    <property type="molecule type" value="Genomic_DNA"/>
</dbReference>
<feature type="transmembrane region" description="Helical" evidence="1">
    <location>
        <begin position="459"/>
        <end position="478"/>
    </location>
</feature>
<reference evidence="2 3" key="1">
    <citation type="submission" date="2019-01" db="EMBL/GenBank/DDBJ databases">
        <authorList>
            <consortium name="Pathogen Informatics"/>
        </authorList>
    </citation>
    <scope>NUCLEOTIDE SEQUENCE [LARGE SCALE GENOMIC DNA]</scope>
    <source>
        <strain evidence="2 3">NCTC10146</strain>
    </source>
</reference>
<accession>A0A449ARL3</accession>
<proteinExistence type="predicted"/>
<feature type="transmembrane region" description="Helical" evidence="1">
    <location>
        <begin position="389"/>
        <end position="408"/>
    </location>
</feature>
<feature type="transmembrane region" description="Helical" evidence="1">
    <location>
        <begin position="254"/>
        <end position="273"/>
    </location>
</feature>
<organism evidence="2 3">
    <name type="scientific">Mycoplasmopsis canis</name>
    <dbReference type="NCBI Taxonomy" id="29555"/>
    <lineage>
        <taxon>Bacteria</taxon>
        <taxon>Bacillati</taxon>
        <taxon>Mycoplasmatota</taxon>
        <taxon>Mycoplasmoidales</taxon>
        <taxon>Metamycoplasmataceae</taxon>
        <taxon>Mycoplasmopsis</taxon>
    </lineage>
</organism>
<gene>
    <name evidence="2" type="ORF">NCTC10146_00455</name>
</gene>
<keyword evidence="1" id="KW-0472">Membrane</keyword>
<feature type="transmembrane region" description="Helical" evidence="1">
    <location>
        <begin position="161"/>
        <end position="182"/>
    </location>
</feature>
<feature type="transmembrane region" description="Helical" evidence="1">
    <location>
        <begin position="293"/>
        <end position="312"/>
    </location>
</feature>
<keyword evidence="1" id="KW-0812">Transmembrane</keyword>
<feature type="transmembrane region" description="Helical" evidence="1">
    <location>
        <begin position="119"/>
        <end position="141"/>
    </location>
</feature>
<evidence type="ECO:0000313" key="2">
    <source>
        <dbReference type="EMBL" id="VEU68992.1"/>
    </source>
</evidence>
<feature type="transmembrane region" description="Helical" evidence="1">
    <location>
        <begin position="363"/>
        <end position="383"/>
    </location>
</feature>
<feature type="transmembrane region" description="Helical" evidence="1">
    <location>
        <begin position="29"/>
        <end position="48"/>
    </location>
</feature>
<feature type="transmembrane region" description="Helical" evidence="1">
    <location>
        <begin position="332"/>
        <end position="351"/>
    </location>
</feature>
<name>A0A449ARL3_9BACT</name>
<dbReference type="AlphaFoldDB" id="A0A449ARL3"/>
<evidence type="ECO:0000256" key="1">
    <source>
        <dbReference type="SAM" id="Phobius"/>
    </source>
</evidence>
<feature type="transmembrane region" description="Helical" evidence="1">
    <location>
        <begin position="194"/>
        <end position="219"/>
    </location>
</feature>
<feature type="transmembrane region" description="Helical" evidence="1">
    <location>
        <begin position="420"/>
        <end position="439"/>
    </location>
</feature>
<feature type="transmembrane region" description="Helical" evidence="1">
    <location>
        <begin position="85"/>
        <end position="107"/>
    </location>
</feature>
<evidence type="ECO:0000313" key="3">
    <source>
        <dbReference type="Proteomes" id="UP000290495"/>
    </source>
</evidence>
<sequence>MTNDLFEKKRIYVNYGSQISSKSRNEWIFIYKIILILFFFSGILTLFLKLDSSLFPQFLVKSNRGSLPLQDFISFETPLKQQNNAIVLIRFTILSFVFLFSIFKNFTNINTQKERIKHYLIFYILYLSLSIISFTLFFSFISKTNEQGTLIKYEPYQYLQLIFLLIPLAIVNTLFEIYNYLIKRKSDPILYKSSIPLIIQIASQTLLLAFVLINFGLWIKYSREGLLFRDTPQNEQKYWNFIEEIFNIKSLKNLLIVIASFALIVFLIIGSNAIKLQRLSEKNIYKAQDKDRFLLSVIFLIVSIIWLSTLLFKEPIKYSLSGPEYKYNLKNSFVVILSAFVTLLYFLVSYLKFTKTKNPIGLSVRFAVAQLLIWIPMMISVITVDNSNINLINLLVASIFSLVTFIHYMLTNKFIQKTTFALLSLLFASKIIFILILGLNHVLLGNNNHVLTSVPTPISILKIISITYVSLLIILFLFETVQLQITIMIKILKEKNLKLEKEN</sequence>
<dbReference type="RefSeq" id="WP_044084303.1">
    <property type="nucleotide sequence ID" value="NZ_LR215010.1"/>
</dbReference>
<keyword evidence="1" id="KW-1133">Transmembrane helix</keyword>